<gene>
    <name evidence="4" type="ORF">NDN08_002755</name>
</gene>
<keyword evidence="3" id="KW-0732">Signal</keyword>
<keyword evidence="2" id="KW-0472">Membrane</keyword>
<keyword evidence="5" id="KW-1185">Reference proteome</keyword>
<feature type="chain" id="PRO_5043631024" evidence="3">
    <location>
        <begin position="24"/>
        <end position="391"/>
    </location>
</feature>
<feature type="transmembrane region" description="Helical" evidence="2">
    <location>
        <begin position="289"/>
        <end position="314"/>
    </location>
</feature>
<comment type="caution">
    <text evidence="4">The sequence shown here is derived from an EMBL/GenBank/DDBJ whole genome shotgun (WGS) entry which is preliminary data.</text>
</comment>
<feature type="transmembrane region" description="Helical" evidence="2">
    <location>
        <begin position="326"/>
        <end position="348"/>
    </location>
</feature>
<sequence>MNRPLLLCVVGVVFGLALARVNADDVLPGLKQNLKELMKVVQTEDEKVKQAVDAVFQTSNYRLLDLEKQVVDLEGKLVEIRKQQAVNAQKIVQSQGMVQENMNNKMMVKDHVEKLQTERNLIEENAKSLKARMEAETNKLDSAKASNDEHLKSLQTLVHALEDDMHAIRQLKNPALESIFVNQAVEIGDYLQSPLTTDLLLASVDIASSTYNTTAEMIPIESRRVPMIVKVPLILLIVGIITVAMMRLVGGIVTPKAALINSWILMIAACIHMFVALRDLSIASQQASVALLTVQLLMLCCAWFAIVSSPILMISSRDRREKVVLVVQYIVILLMTVFYHRMILLYSIRGQLLDTMFVRRSGLACIAAMAVAGASTYLLSSRGRGRKRQTP</sequence>
<protein>
    <submittedName>
        <fullName evidence="4">Uncharacterized protein</fullName>
    </submittedName>
</protein>
<evidence type="ECO:0000313" key="5">
    <source>
        <dbReference type="Proteomes" id="UP001157974"/>
    </source>
</evidence>
<proteinExistence type="predicted"/>
<reference evidence="4 5" key="1">
    <citation type="journal article" date="2023" name="Nat. Commun.">
        <title>Origin of minicircular mitochondrial genomes in red algae.</title>
        <authorList>
            <person name="Lee Y."/>
            <person name="Cho C.H."/>
            <person name="Lee Y.M."/>
            <person name="Park S.I."/>
            <person name="Yang J.H."/>
            <person name="West J.A."/>
            <person name="Bhattacharya D."/>
            <person name="Yoon H.S."/>
        </authorList>
    </citation>
    <scope>NUCLEOTIDE SEQUENCE [LARGE SCALE GENOMIC DNA]</scope>
    <source>
        <strain evidence="4 5">CCMP1338</strain>
        <tissue evidence="4">Whole cell</tissue>
    </source>
</reference>
<feature type="signal peptide" evidence="3">
    <location>
        <begin position="1"/>
        <end position="23"/>
    </location>
</feature>
<dbReference type="EMBL" id="JAMWBK010000004">
    <property type="protein sequence ID" value="KAJ8906262.1"/>
    <property type="molecule type" value="Genomic_DNA"/>
</dbReference>
<evidence type="ECO:0000256" key="3">
    <source>
        <dbReference type="SAM" id="SignalP"/>
    </source>
</evidence>
<feature type="transmembrane region" description="Helical" evidence="2">
    <location>
        <begin position="258"/>
        <end position="277"/>
    </location>
</feature>
<evidence type="ECO:0000313" key="4">
    <source>
        <dbReference type="EMBL" id="KAJ8906262.1"/>
    </source>
</evidence>
<feature type="transmembrane region" description="Helical" evidence="2">
    <location>
        <begin position="360"/>
        <end position="379"/>
    </location>
</feature>
<keyword evidence="1" id="KW-0175">Coiled coil</keyword>
<dbReference type="AlphaFoldDB" id="A0AAV8UYX1"/>
<organism evidence="4 5">
    <name type="scientific">Rhodosorus marinus</name>
    <dbReference type="NCBI Taxonomy" id="101924"/>
    <lineage>
        <taxon>Eukaryota</taxon>
        <taxon>Rhodophyta</taxon>
        <taxon>Stylonematophyceae</taxon>
        <taxon>Stylonematales</taxon>
        <taxon>Stylonemataceae</taxon>
        <taxon>Rhodosorus</taxon>
    </lineage>
</organism>
<feature type="coiled-coil region" evidence="1">
    <location>
        <begin position="112"/>
        <end position="146"/>
    </location>
</feature>
<keyword evidence="2" id="KW-1133">Transmembrane helix</keyword>
<accession>A0AAV8UYX1</accession>
<evidence type="ECO:0000256" key="1">
    <source>
        <dbReference type="SAM" id="Coils"/>
    </source>
</evidence>
<evidence type="ECO:0000256" key="2">
    <source>
        <dbReference type="SAM" id="Phobius"/>
    </source>
</evidence>
<feature type="transmembrane region" description="Helical" evidence="2">
    <location>
        <begin position="227"/>
        <end position="246"/>
    </location>
</feature>
<keyword evidence="2" id="KW-0812">Transmembrane</keyword>
<dbReference type="Proteomes" id="UP001157974">
    <property type="component" value="Unassembled WGS sequence"/>
</dbReference>
<name>A0AAV8UYX1_9RHOD</name>